<reference evidence="7 8" key="1">
    <citation type="submission" date="2015-09" db="EMBL/GenBank/DDBJ databases">
        <authorList>
            <consortium name="Pathogen Informatics"/>
        </authorList>
    </citation>
    <scope>NUCLEOTIDE SEQUENCE [LARGE SCALE GENOMIC DNA]</scope>
    <source>
        <strain evidence="7 8">2789STDY5834970</strain>
    </source>
</reference>
<feature type="transmembrane region" description="Helical" evidence="6">
    <location>
        <begin position="20"/>
        <end position="40"/>
    </location>
</feature>
<dbReference type="GO" id="GO:0022857">
    <property type="term" value="F:transmembrane transporter activity"/>
    <property type="evidence" value="ECO:0007669"/>
    <property type="project" value="InterPro"/>
</dbReference>
<evidence type="ECO:0000256" key="3">
    <source>
        <dbReference type="ARBA" id="ARBA00022692"/>
    </source>
</evidence>
<dbReference type="PANTHER" id="PTHR32196">
    <property type="entry name" value="ABC TRANSPORTER PERMEASE PROTEIN YPHD-RELATED-RELATED"/>
    <property type="match status" value="1"/>
</dbReference>
<evidence type="ECO:0000313" key="7">
    <source>
        <dbReference type="EMBL" id="CUM89243.1"/>
    </source>
</evidence>
<feature type="transmembrane region" description="Helical" evidence="6">
    <location>
        <begin position="110"/>
        <end position="135"/>
    </location>
</feature>
<dbReference type="GO" id="GO:0005886">
    <property type="term" value="C:plasma membrane"/>
    <property type="evidence" value="ECO:0007669"/>
    <property type="project" value="UniProtKB-SubCell"/>
</dbReference>
<feature type="transmembrane region" description="Helical" evidence="6">
    <location>
        <begin position="147"/>
        <end position="164"/>
    </location>
</feature>
<feature type="transmembrane region" description="Helical" evidence="6">
    <location>
        <begin position="307"/>
        <end position="325"/>
    </location>
</feature>
<evidence type="ECO:0000256" key="1">
    <source>
        <dbReference type="ARBA" id="ARBA00004651"/>
    </source>
</evidence>
<dbReference type="Pfam" id="PF02653">
    <property type="entry name" value="BPD_transp_2"/>
    <property type="match status" value="1"/>
</dbReference>
<keyword evidence="5 6" id="KW-0472">Membrane</keyword>
<dbReference type="OrthoDB" id="9813906at2"/>
<dbReference type="CDD" id="cd06579">
    <property type="entry name" value="TM_PBP1_transp_AraH_like"/>
    <property type="match status" value="1"/>
</dbReference>
<evidence type="ECO:0000256" key="2">
    <source>
        <dbReference type="ARBA" id="ARBA00022475"/>
    </source>
</evidence>
<proteinExistence type="predicted"/>
<evidence type="ECO:0000313" key="8">
    <source>
        <dbReference type="Proteomes" id="UP000095649"/>
    </source>
</evidence>
<protein>
    <submittedName>
        <fullName evidence="7">Galactoside transport system permease protein mglC</fullName>
    </submittedName>
</protein>
<dbReference type="PANTHER" id="PTHR32196:SF18">
    <property type="entry name" value="GALACTOSE_METHYL GALACTOSIDE IMPORT PERMEASE PROTEIN MGLC"/>
    <property type="match status" value="1"/>
</dbReference>
<keyword evidence="2" id="KW-1003">Cell membrane</keyword>
<keyword evidence="4 6" id="KW-1133">Transmembrane helix</keyword>
<dbReference type="AlphaFoldDB" id="A0A173SFX8"/>
<feature type="transmembrane region" description="Helical" evidence="6">
    <location>
        <begin position="230"/>
        <end position="247"/>
    </location>
</feature>
<accession>A0A173SFX8</accession>
<comment type="subcellular location">
    <subcellularLocation>
        <location evidence="1">Cell membrane</location>
        <topology evidence="1">Multi-pass membrane protein</topology>
    </subcellularLocation>
</comment>
<evidence type="ECO:0000256" key="4">
    <source>
        <dbReference type="ARBA" id="ARBA00022989"/>
    </source>
</evidence>
<dbReference type="RefSeq" id="WP_055185602.1">
    <property type="nucleotide sequence ID" value="NZ_CYXN01000005.1"/>
</dbReference>
<gene>
    <name evidence="7" type="primary">mglC_2</name>
    <name evidence="7" type="ORF">ERS852582_01005</name>
</gene>
<keyword evidence="3 6" id="KW-0812">Transmembrane</keyword>
<dbReference type="EMBL" id="CYXN01000005">
    <property type="protein sequence ID" value="CUM89243.1"/>
    <property type="molecule type" value="Genomic_DNA"/>
</dbReference>
<sequence>MEATKKLNGKAVGKWLSNNAIIMMMLAITLIVGIIHPNFFSGTNMINLFKNVSIRYIIALGISGCLITTGNDLSAGRLAGFAACLACIFAQTEGASGKFYPNMPTLSTPVVFILVIAICAIVGLCNGLVVSYLKVQPFIATLGMQQVVYGICLVYTGGTPIGSLNKNFTSLASNTILKVPVLIWIALIVAACFWFLYNKTRHGKYMYAIGGNEAAAEVAGVNVHATKIRIYILASCMFGLAGCLLAAKSGGASVNTAMGYELDAIAACTIGGVSTTGGVGTVPGVLVGVLVFELMKVALQFMNVNSSYTYIVQGLVIIVAVAIDIRKYLAKK</sequence>
<dbReference type="InterPro" id="IPR001851">
    <property type="entry name" value="ABC_transp_permease"/>
</dbReference>
<name>A0A173SFX8_9FIRM</name>
<feature type="transmembrane region" description="Helical" evidence="6">
    <location>
        <begin position="176"/>
        <end position="197"/>
    </location>
</feature>
<evidence type="ECO:0000256" key="6">
    <source>
        <dbReference type="SAM" id="Phobius"/>
    </source>
</evidence>
<organism evidence="7 8">
    <name type="scientific">Faecalibacterium prausnitzii</name>
    <dbReference type="NCBI Taxonomy" id="853"/>
    <lineage>
        <taxon>Bacteria</taxon>
        <taxon>Bacillati</taxon>
        <taxon>Bacillota</taxon>
        <taxon>Clostridia</taxon>
        <taxon>Eubacteriales</taxon>
        <taxon>Oscillospiraceae</taxon>
        <taxon>Faecalibacterium</taxon>
    </lineage>
</organism>
<dbReference type="Proteomes" id="UP000095649">
    <property type="component" value="Unassembled WGS sequence"/>
</dbReference>
<evidence type="ECO:0000256" key="5">
    <source>
        <dbReference type="ARBA" id="ARBA00023136"/>
    </source>
</evidence>